<gene>
    <name evidence="3" type="ORF">F0L68_39435</name>
</gene>
<evidence type="ECO:0000313" key="3">
    <source>
        <dbReference type="EMBL" id="KAA2248888.1"/>
    </source>
</evidence>
<feature type="domain" description="Transposase Helix-turn-helix" evidence="2">
    <location>
        <begin position="44"/>
        <end position="94"/>
    </location>
</feature>
<feature type="region of interest" description="Disordered" evidence="1">
    <location>
        <begin position="13"/>
        <end position="46"/>
    </location>
</feature>
<proteinExistence type="predicted"/>
<dbReference type="OrthoDB" id="8782691at2"/>
<dbReference type="EMBL" id="VUOB01000097">
    <property type="protein sequence ID" value="KAA2248888.1"/>
    <property type="molecule type" value="Genomic_DNA"/>
</dbReference>
<reference evidence="3 4" key="2">
    <citation type="submission" date="2019-09" db="EMBL/GenBank/DDBJ databases">
        <authorList>
            <person name="Jin C."/>
        </authorList>
    </citation>
    <scope>NUCLEOTIDE SEQUENCE [LARGE SCALE GENOMIC DNA]</scope>
    <source>
        <strain evidence="3 4">AN110305</strain>
    </source>
</reference>
<dbReference type="Proteomes" id="UP000323454">
    <property type="component" value="Unassembled WGS sequence"/>
</dbReference>
<evidence type="ECO:0000259" key="2">
    <source>
        <dbReference type="Pfam" id="PF13613"/>
    </source>
</evidence>
<reference evidence="3 4" key="1">
    <citation type="submission" date="2019-09" db="EMBL/GenBank/DDBJ databases">
        <title>Goodfellowia gen. nov., a new genus of the Pseudonocardineae related to Actinoalloteichus, containing Goodfellowia coeruleoviolacea gen. nov., comb. nov. gen. nov., comb. nov.</title>
        <authorList>
            <person name="Labeda D."/>
        </authorList>
    </citation>
    <scope>NUCLEOTIDE SEQUENCE [LARGE SCALE GENOMIC DNA]</scope>
    <source>
        <strain evidence="3 4">AN110305</strain>
    </source>
</reference>
<evidence type="ECO:0000313" key="4">
    <source>
        <dbReference type="Proteomes" id="UP000323454"/>
    </source>
</evidence>
<feature type="compositionally biased region" description="Basic and acidic residues" evidence="1">
    <location>
        <begin position="26"/>
        <end position="39"/>
    </location>
</feature>
<keyword evidence="4" id="KW-1185">Reference proteome</keyword>
<sequence>MDTLTTALDALRASRIQARHRQHQQHRAEQGLRPHEPRSGRPPRLSFPDQVLATVLHMRLSLPEDTVGIVFGCSRSTIRRAITETRQLLAEHGTTIEPVTLPVPLPDLIAKIKSAC</sequence>
<dbReference type="InterPro" id="IPR027805">
    <property type="entry name" value="Transposase_HTH_dom"/>
</dbReference>
<organism evidence="3 4">
    <name type="scientific">Solihabitans fulvus</name>
    <dbReference type="NCBI Taxonomy" id="1892852"/>
    <lineage>
        <taxon>Bacteria</taxon>
        <taxon>Bacillati</taxon>
        <taxon>Actinomycetota</taxon>
        <taxon>Actinomycetes</taxon>
        <taxon>Pseudonocardiales</taxon>
        <taxon>Pseudonocardiaceae</taxon>
        <taxon>Solihabitans</taxon>
    </lineage>
</organism>
<evidence type="ECO:0000256" key="1">
    <source>
        <dbReference type="SAM" id="MobiDB-lite"/>
    </source>
</evidence>
<dbReference type="AlphaFoldDB" id="A0A5B2WDB9"/>
<name>A0A5B2WDB9_9PSEU</name>
<dbReference type="Pfam" id="PF13613">
    <property type="entry name" value="HTH_Tnp_4"/>
    <property type="match status" value="1"/>
</dbReference>
<accession>A0A5B2WDB9</accession>
<comment type="caution">
    <text evidence="3">The sequence shown here is derived from an EMBL/GenBank/DDBJ whole genome shotgun (WGS) entry which is preliminary data.</text>
</comment>
<protein>
    <submittedName>
        <fullName evidence="3">Transposase family protein</fullName>
    </submittedName>
</protein>